<keyword evidence="3" id="KW-1185">Reference proteome</keyword>
<dbReference type="Gene3D" id="3.10.180.10">
    <property type="entry name" value="2,3-Dihydroxybiphenyl 1,2-Dioxygenase, domain 1"/>
    <property type="match status" value="1"/>
</dbReference>
<gene>
    <name evidence="2" type="ORF">EV666_10212</name>
</gene>
<dbReference type="InterPro" id="IPR029068">
    <property type="entry name" value="Glyas_Bleomycin-R_OHBP_Dase"/>
</dbReference>
<dbReference type="InterPro" id="IPR025870">
    <property type="entry name" value="Glyoxalase-like_dom"/>
</dbReference>
<dbReference type="EMBL" id="SLWL01000002">
    <property type="protein sequence ID" value="TCO15038.1"/>
    <property type="molecule type" value="Genomic_DNA"/>
</dbReference>
<dbReference type="SUPFAM" id="SSF54593">
    <property type="entry name" value="Glyoxalase/Bleomycin resistance protein/Dihydroxybiphenyl dioxygenase"/>
    <property type="match status" value="1"/>
</dbReference>
<dbReference type="RefSeq" id="WP_165909877.1">
    <property type="nucleotide sequence ID" value="NZ_JBHUNN010000002.1"/>
</dbReference>
<sequence length="256" mass="27855">MEDYFRLRQIALATDDLDRAIADFQHIFGVRLAYQDPHVAKYGLHNALFPFGLAFVEVVAPFEENTAAGRFIARSGGVGGYMAIFNCSDPLRRGTHANAMGVPTAHSLDHDGFVGVQLHPRQCRAAMIEFDHTPGEANPEGPYYPAGGDGWQQAICTDVTQGIREIIVESPTPHELGQHWSRIIEKPYREEGDGGLIEVDMINIRFAPAPAGARETLRGIVVATTDAAGVMARAAARGHARDGAGFRMCGVRFEVV</sequence>
<dbReference type="AlphaFoldDB" id="A0A4R2GVR1"/>
<protein>
    <submittedName>
        <fullName evidence="2">Glyoxalase-like protein</fullName>
    </submittedName>
</protein>
<evidence type="ECO:0000313" key="2">
    <source>
        <dbReference type="EMBL" id="TCO15038.1"/>
    </source>
</evidence>
<proteinExistence type="predicted"/>
<evidence type="ECO:0000313" key="3">
    <source>
        <dbReference type="Proteomes" id="UP000294881"/>
    </source>
</evidence>
<reference evidence="2 3" key="1">
    <citation type="submission" date="2019-03" db="EMBL/GenBank/DDBJ databases">
        <title>Genomic Encyclopedia of Type Strains, Phase IV (KMG-IV): sequencing the most valuable type-strain genomes for metagenomic binning, comparative biology and taxonomic classification.</title>
        <authorList>
            <person name="Goeker M."/>
        </authorList>
    </citation>
    <scope>NUCLEOTIDE SEQUENCE [LARGE SCALE GENOMIC DNA]</scope>
    <source>
        <strain evidence="2 3">DSM 22958</strain>
    </source>
</reference>
<dbReference type="Pfam" id="PF13468">
    <property type="entry name" value="Glyoxalase_3"/>
    <property type="match status" value="1"/>
</dbReference>
<name>A0A4R2GVR1_9HYPH</name>
<accession>A0A4R2GVR1</accession>
<dbReference type="Proteomes" id="UP000294881">
    <property type="component" value="Unassembled WGS sequence"/>
</dbReference>
<organism evidence="2 3">
    <name type="scientific">Camelimonas lactis</name>
    <dbReference type="NCBI Taxonomy" id="659006"/>
    <lineage>
        <taxon>Bacteria</taxon>
        <taxon>Pseudomonadati</taxon>
        <taxon>Pseudomonadota</taxon>
        <taxon>Alphaproteobacteria</taxon>
        <taxon>Hyphomicrobiales</taxon>
        <taxon>Chelatococcaceae</taxon>
        <taxon>Camelimonas</taxon>
    </lineage>
</organism>
<feature type="domain" description="Glyoxalase-like" evidence="1">
    <location>
        <begin position="11"/>
        <end position="183"/>
    </location>
</feature>
<evidence type="ECO:0000259" key="1">
    <source>
        <dbReference type="Pfam" id="PF13468"/>
    </source>
</evidence>
<comment type="caution">
    <text evidence="2">The sequence shown here is derived from an EMBL/GenBank/DDBJ whole genome shotgun (WGS) entry which is preliminary data.</text>
</comment>